<organism evidence="13 14">
    <name type="scientific">Phototrophicus methaneseepsis</name>
    <dbReference type="NCBI Taxonomy" id="2710758"/>
    <lineage>
        <taxon>Bacteria</taxon>
        <taxon>Bacillati</taxon>
        <taxon>Chloroflexota</taxon>
        <taxon>Candidatus Thermofontia</taxon>
        <taxon>Phototrophicales</taxon>
        <taxon>Phototrophicaceae</taxon>
        <taxon>Phototrophicus</taxon>
    </lineage>
</organism>
<sequence>MAPNTPKLLDEDGYELWLRYALIEDTVLRTQYENALQAITFNVTSPTQQAAMDELMRGMTGLLTGRPIATSSVIHDGTLLVGTPQSEPAIAALELHDALETLGDEGYALLSQSIAGKRCTIITANSDIGLLYGSFALLRHLQTHRSLHNLHVLSAPQMRLRMLNHWDNLDGTIERGYAGFSLWDWHKLPHYIDPRYCDYARAMASIGLNAASLTNVNANALVLTKAYIAKAAALADAFRPYGIRIYLTARFSAPLEIGHLDTADPLDPNVAHWWQQTAAMIYEAIPDFGGFVVKANSEGQPGPHDYGCTHADGANMLADALAPYGGTVIWRAFVYDADVTEDRHKQANNQLVPLDGAFRDNVLLQVKNGAIDFQPREPFHPLFGRMPQTPLVLEVQLTQEYLGFATHLAYLAPLFKETLDADTYCQGPGSTVAKIVSGELDGHPHSGIAAVSNIGNDRNWCGHPFAAANWYGFGRLAWDPALTSDGIAEEWIRMTFSNELQIVDEILAMMLPSREAVVNYMTPLGLHHIMARDHHYGPGPWVDMGRADWTALYYHQADADGIGFDRTSSGSNAISQYFPSYAAMVSSVETCPETLLLWFHHVSWDHVMASGRSLWEELCFAYDEGVGMVRQMQARWTALEGLIDSARYEHIKALLRIQLDEACWWRDACLLYFQSISGRPFPAQIEQPGGTLADYMAITHYYVPGIPERRF</sequence>
<keyword evidence="3 7" id="KW-0378">Hydrolase</keyword>
<dbReference type="Pfam" id="PF07477">
    <property type="entry name" value="Glyco_hydro_67C"/>
    <property type="match status" value="1"/>
</dbReference>
<dbReference type="PANTHER" id="PTHR39207">
    <property type="entry name" value="ALPHA-GLUCURONIDASE A"/>
    <property type="match status" value="1"/>
</dbReference>
<evidence type="ECO:0000256" key="7">
    <source>
        <dbReference type="PIRNR" id="PIRNR029900"/>
    </source>
</evidence>
<reference evidence="13 14" key="1">
    <citation type="submission" date="2020-02" db="EMBL/GenBank/DDBJ databases">
        <authorList>
            <person name="Zheng R.K."/>
            <person name="Sun C.M."/>
        </authorList>
    </citation>
    <scope>NUCLEOTIDE SEQUENCE [LARGE SCALE GENOMIC DNA]</scope>
    <source>
        <strain evidence="14">rifampicinis</strain>
    </source>
</reference>
<evidence type="ECO:0000313" key="14">
    <source>
        <dbReference type="Proteomes" id="UP000594468"/>
    </source>
</evidence>
<dbReference type="Gene3D" id="3.30.379.10">
    <property type="entry name" value="Chitobiase/beta-hexosaminidase domain 2-like"/>
    <property type="match status" value="1"/>
</dbReference>
<dbReference type="EMBL" id="CP062983">
    <property type="protein sequence ID" value="QPC84075.1"/>
    <property type="molecule type" value="Genomic_DNA"/>
</dbReference>
<evidence type="ECO:0000313" key="13">
    <source>
        <dbReference type="EMBL" id="QPC84075.1"/>
    </source>
</evidence>
<evidence type="ECO:0000259" key="10">
    <source>
        <dbReference type="Pfam" id="PF03648"/>
    </source>
</evidence>
<keyword evidence="2 7" id="KW-0858">Xylan degradation</keyword>
<accession>A0A7S8IEV1</accession>
<dbReference type="RefSeq" id="WP_195172139.1">
    <property type="nucleotide sequence ID" value="NZ_CP062983.1"/>
</dbReference>
<comment type="subunit">
    <text evidence="9">Homodimer.</text>
</comment>
<evidence type="ECO:0000259" key="11">
    <source>
        <dbReference type="Pfam" id="PF07477"/>
    </source>
</evidence>
<evidence type="ECO:0000256" key="2">
    <source>
        <dbReference type="ARBA" id="ARBA00022651"/>
    </source>
</evidence>
<dbReference type="GO" id="GO:0033939">
    <property type="term" value="F:xylan alpha-1,2-glucuronosidase activity"/>
    <property type="evidence" value="ECO:0007669"/>
    <property type="project" value="UniProtKB-EC"/>
</dbReference>
<dbReference type="InterPro" id="IPR037054">
    <property type="entry name" value="A-glucoronidase_C_sf"/>
</dbReference>
<keyword evidence="6 9" id="KW-0624">Polysaccharide degradation</keyword>
<keyword evidence="4 9" id="KW-0119">Carbohydrate metabolism</keyword>
<dbReference type="Gene3D" id="3.20.20.80">
    <property type="entry name" value="Glycosidases"/>
    <property type="match status" value="1"/>
</dbReference>
<evidence type="ECO:0000256" key="9">
    <source>
        <dbReference type="RuleBase" id="RU361198"/>
    </source>
</evidence>
<evidence type="ECO:0000256" key="1">
    <source>
        <dbReference type="ARBA" id="ARBA00008833"/>
    </source>
</evidence>
<evidence type="ECO:0000256" key="8">
    <source>
        <dbReference type="PIRSR" id="PIRSR029900-1"/>
    </source>
</evidence>
<keyword evidence="14" id="KW-1185">Reference proteome</keyword>
<dbReference type="GO" id="GO:0046559">
    <property type="term" value="F:alpha-glucuronidase activity"/>
    <property type="evidence" value="ECO:0007669"/>
    <property type="project" value="InterPro"/>
</dbReference>
<dbReference type="SUPFAM" id="SSF51445">
    <property type="entry name" value="(Trans)glycosidases"/>
    <property type="match status" value="1"/>
</dbReference>
<dbReference type="InterPro" id="IPR011395">
    <property type="entry name" value="Glyco_hydro_67_aGlcAse"/>
</dbReference>
<evidence type="ECO:0000259" key="12">
    <source>
        <dbReference type="Pfam" id="PF07488"/>
    </source>
</evidence>
<dbReference type="Gene3D" id="3.90.1330.10">
    <property type="entry name" value="Alpha-glucuronidase, C-terminal domain"/>
    <property type="match status" value="1"/>
</dbReference>
<comment type="similarity">
    <text evidence="1 7 9">Belongs to the glycosyl hydrolase 67 family.</text>
</comment>
<dbReference type="InterPro" id="IPR011099">
    <property type="entry name" value="Glyco_hydro_67_C"/>
</dbReference>
<dbReference type="InterPro" id="IPR005154">
    <property type="entry name" value="Glyco_hydro_67_aGlcAse_N"/>
</dbReference>
<dbReference type="KEGG" id="pmet:G4Y79_06765"/>
<dbReference type="GO" id="GO:0045493">
    <property type="term" value="P:xylan catabolic process"/>
    <property type="evidence" value="ECO:0007669"/>
    <property type="project" value="UniProtKB-KW"/>
</dbReference>
<dbReference type="InterPro" id="IPR029018">
    <property type="entry name" value="Hex-like_dom2"/>
</dbReference>
<evidence type="ECO:0000256" key="5">
    <source>
        <dbReference type="ARBA" id="ARBA00023295"/>
    </source>
</evidence>
<dbReference type="SUPFAM" id="SSF55545">
    <property type="entry name" value="beta-N-acetylhexosaminidase-like domain"/>
    <property type="match status" value="1"/>
</dbReference>
<proteinExistence type="inferred from homology"/>
<feature type="active site" description="Proton acceptor" evidence="8">
    <location>
        <position position="372"/>
    </location>
</feature>
<evidence type="ECO:0000256" key="6">
    <source>
        <dbReference type="ARBA" id="ARBA00023326"/>
    </source>
</evidence>
<keyword evidence="5 7" id="KW-0326">Glycosidase</keyword>
<protein>
    <recommendedName>
        <fullName evidence="9">Xylan alpha-1,2-glucuronidase</fullName>
        <ecNumber evidence="9">3.2.1.131</ecNumber>
    </recommendedName>
</protein>
<name>A0A7S8IEV1_9CHLR</name>
<dbReference type="Proteomes" id="UP000594468">
    <property type="component" value="Chromosome"/>
</dbReference>
<dbReference type="Pfam" id="PF03648">
    <property type="entry name" value="Glyco_hydro_67N"/>
    <property type="match status" value="1"/>
</dbReference>
<feature type="domain" description="Glycosyl hydrolase family 67 catalytic" evidence="12">
    <location>
        <begin position="141"/>
        <end position="460"/>
    </location>
</feature>
<feature type="active site" description="Proton donor" evidence="8">
    <location>
        <position position="298"/>
    </location>
</feature>
<dbReference type="InterPro" id="IPR017853">
    <property type="entry name" value="GH"/>
</dbReference>
<dbReference type="InterPro" id="IPR011100">
    <property type="entry name" value="Glyco_hydro_67_cat"/>
</dbReference>
<dbReference type="EC" id="3.2.1.131" evidence="9"/>
<dbReference type="GO" id="GO:0005576">
    <property type="term" value="C:extracellular region"/>
    <property type="evidence" value="ECO:0007669"/>
    <property type="project" value="InterPro"/>
</dbReference>
<gene>
    <name evidence="13" type="ORF">G4Y79_06765</name>
</gene>
<feature type="active site" description="Proton acceptor" evidence="8">
    <location>
        <position position="400"/>
    </location>
</feature>
<evidence type="ECO:0000256" key="3">
    <source>
        <dbReference type="ARBA" id="ARBA00022801"/>
    </source>
</evidence>
<dbReference type="Pfam" id="PF07488">
    <property type="entry name" value="Glyco_hydro_67M"/>
    <property type="match status" value="1"/>
</dbReference>
<evidence type="ECO:0000256" key="4">
    <source>
        <dbReference type="ARBA" id="ARBA00023277"/>
    </source>
</evidence>
<dbReference type="PANTHER" id="PTHR39207:SF1">
    <property type="entry name" value="ALPHA-GLUCURONIDASE A"/>
    <property type="match status" value="1"/>
</dbReference>
<feature type="domain" description="Glycosyl hydrolase family 67 C-terminal" evidence="11">
    <location>
        <begin position="461"/>
        <end position="684"/>
    </location>
</feature>
<dbReference type="PIRSF" id="PIRSF029900">
    <property type="entry name" value="Alpha-glucuronds"/>
    <property type="match status" value="1"/>
</dbReference>
<dbReference type="AlphaFoldDB" id="A0A7S8IEV1"/>
<comment type="catalytic activity">
    <reaction evidence="9">
        <text>Hydrolysis of (1-&gt;2)-alpha-D-(4-O-methyl)glucuronosyl links in the main chain of hardwood xylans.</text>
        <dbReference type="EC" id="3.2.1.131"/>
    </reaction>
</comment>
<feature type="domain" description="Alpha glucuronidase N-terminal" evidence="10">
    <location>
        <begin position="16"/>
        <end position="137"/>
    </location>
</feature>